<keyword evidence="2" id="KW-1185">Reference proteome</keyword>
<proteinExistence type="predicted"/>
<accession>A0A9P4P141</accession>
<sequence>MYNAHPYIRIHRAHSHFRLRDEQLMVAKSIKHCIQTQPLQERDLDYDSLQPHVFATDESGLLYPYIYWAGPYINLRDFDFNVFKDINKFINDKGLQDMVAIELKHGRAQNMAEFHYTSCTISVGIEHLPIPDNSKGTVTSISESMGITWNTTTVKHTFLQKKKLEVSI</sequence>
<comment type="caution">
    <text evidence="1">The sequence shown here is derived from an EMBL/GenBank/DDBJ whole genome shotgun (WGS) entry which is preliminary data.</text>
</comment>
<protein>
    <submittedName>
        <fullName evidence="1">Uncharacterized protein</fullName>
    </submittedName>
</protein>
<gene>
    <name evidence="1" type="ORF">EJ08DRAFT_645658</name>
</gene>
<dbReference type="Proteomes" id="UP000800235">
    <property type="component" value="Unassembled WGS sequence"/>
</dbReference>
<evidence type="ECO:0000313" key="2">
    <source>
        <dbReference type="Proteomes" id="UP000800235"/>
    </source>
</evidence>
<organism evidence="1 2">
    <name type="scientific">Tothia fuscella</name>
    <dbReference type="NCBI Taxonomy" id="1048955"/>
    <lineage>
        <taxon>Eukaryota</taxon>
        <taxon>Fungi</taxon>
        <taxon>Dikarya</taxon>
        <taxon>Ascomycota</taxon>
        <taxon>Pezizomycotina</taxon>
        <taxon>Dothideomycetes</taxon>
        <taxon>Pleosporomycetidae</taxon>
        <taxon>Venturiales</taxon>
        <taxon>Cylindrosympodiaceae</taxon>
        <taxon>Tothia</taxon>
    </lineage>
</organism>
<dbReference type="AlphaFoldDB" id="A0A9P4P141"/>
<name>A0A9P4P141_9PEZI</name>
<reference evidence="1" key="1">
    <citation type="journal article" date="2020" name="Stud. Mycol.">
        <title>101 Dothideomycetes genomes: a test case for predicting lifestyles and emergence of pathogens.</title>
        <authorList>
            <person name="Haridas S."/>
            <person name="Albert R."/>
            <person name="Binder M."/>
            <person name="Bloem J."/>
            <person name="Labutti K."/>
            <person name="Salamov A."/>
            <person name="Andreopoulos B."/>
            <person name="Baker S."/>
            <person name="Barry K."/>
            <person name="Bills G."/>
            <person name="Bluhm B."/>
            <person name="Cannon C."/>
            <person name="Castanera R."/>
            <person name="Culley D."/>
            <person name="Daum C."/>
            <person name="Ezra D."/>
            <person name="Gonzalez J."/>
            <person name="Henrissat B."/>
            <person name="Kuo A."/>
            <person name="Liang C."/>
            <person name="Lipzen A."/>
            <person name="Lutzoni F."/>
            <person name="Magnuson J."/>
            <person name="Mondo S."/>
            <person name="Nolan M."/>
            <person name="Ohm R."/>
            <person name="Pangilinan J."/>
            <person name="Park H.-J."/>
            <person name="Ramirez L."/>
            <person name="Alfaro M."/>
            <person name="Sun H."/>
            <person name="Tritt A."/>
            <person name="Yoshinaga Y."/>
            <person name="Zwiers L.-H."/>
            <person name="Turgeon B."/>
            <person name="Goodwin S."/>
            <person name="Spatafora J."/>
            <person name="Crous P."/>
            <person name="Grigoriev I."/>
        </authorList>
    </citation>
    <scope>NUCLEOTIDE SEQUENCE</scope>
    <source>
        <strain evidence="1">CBS 130266</strain>
    </source>
</reference>
<evidence type="ECO:0000313" key="1">
    <source>
        <dbReference type="EMBL" id="KAF2435347.1"/>
    </source>
</evidence>
<dbReference type="EMBL" id="MU007013">
    <property type="protein sequence ID" value="KAF2435347.1"/>
    <property type="molecule type" value="Genomic_DNA"/>
</dbReference>